<dbReference type="Pfam" id="PF00126">
    <property type="entry name" value="HTH_1"/>
    <property type="match status" value="1"/>
</dbReference>
<keyword evidence="7" id="KW-1185">Reference proteome</keyword>
<keyword evidence="4" id="KW-0804">Transcription</keyword>
<evidence type="ECO:0000256" key="4">
    <source>
        <dbReference type="ARBA" id="ARBA00023163"/>
    </source>
</evidence>
<dbReference type="Gene3D" id="1.10.10.10">
    <property type="entry name" value="Winged helix-like DNA-binding domain superfamily/Winged helix DNA-binding domain"/>
    <property type="match status" value="1"/>
</dbReference>
<organism evidence="6 7">
    <name type="scientific">Ferrimonas sediminum</name>
    <dbReference type="NCBI Taxonomy" id="718193"/>
    <lineage>
        <taxon>Bacteria</taxon>
        <taxon>Pseudomonadati</taxon>
        <taxon>Pseudomonadota</taxon>
        <taxon>Gammaproteobacteria</taxon>
        <taxon>Alteromonadales</taxon>
        <taxon>Ferrimonadaceae</taxon>
        <taxon>Ferrimonas</taxon>
    </lineage>
</organism>
<gene>
    <name evidence="6" type="ORF">SAMN04488540_11356</name>
</gene>
<dbReference type="InterPro" id="IPR000847">
    <property type="entry name" value="LysR_HTH_N"/>
</dbReference>
<dbReference type="PROSITE" id="PS50931">
    <property type="entry name" value="HTH_LYSR"/>
    <property type="match status" value="1"/>
</dbReference>
<keyword evidence="2" id="KW-0805">Transcription regulation</keyword>
<sequence>MNLKELDLQTLTIFCELHRLGSASKVAKKLGLSNSRVSRRLGVLREMFQDELFVRRNRRQVATGRAKEFLPLCQDMIANFESMQALCMNPASHLSRPRPSTFMNSQQLPWHPIGYVGLAKGSLQSK</sequence>
<protein>
    <submittedName>
        <fullName evidence="6">Regulatory helix-turn-helix protein, lysR family</fullName>
    </submittedName>
</protein>
<feature type="domain" description="HTH lysR-type" evidence="5">
    <location>
        <begin position="6"/>
        <end position="63"/>
    </location>
</feature>
<accession>A0A1G8WI79</accession>
<proteinExistence type="inferred from homology"/>
<evidence type="ECO:0000256" key="1">
    <source>
        <dbReference type="ARBA" id="ARBA00009437"/>
    </source>
</evidence>
<dbReference type="GO" id="GO:0003700">
    <property type="term" value="F:DNA-binding transcription factor activity"/>
    <property type="evidence" value="ECO:0007669"/>
    <property type="project" value="InterPro"/>
</dbReference>
<dbReference type="AlphaFoldDB" id="A0A1G8WI79"/>
<keyword evidence="3" id="KW-0238">DNA-binding</keyword>
<dbReference type="RefSeq" id="WP_090366552.1">
    <property type="nucleotide sequence ID" value="NZ_FNEM01000013.1"/>
</dbReference>
<evidence type="ECO:0000256" key="3">
    <source>
        <dbReference type="ARBA" id="ARBA00023125"/>
    </source>
</evidence>
<dbReference type="InterPro" id="IPR050389">
    <property type="entry name" value="LysR-type_TF"/>
</dbReference>
<dbReference type="Proteomes" id="UP000199527">
    <property type="component" value="Unassembled WGS sequence"/>
</dbReference>
<evidence type="ECO:0000313" key="7">
    <source>
        <dbReference type="Proteomes" id="UP000199527"/>
    </source>
</evidence>
<dbReference type="OrthoDB" id="8839911at2"/>
<comment type="similarity">
    <text evidence="1">Belongs to the LysR transcriptional regulatory family.</text>
</comment>
<name>A0A1G8WI79_9GAMM</name>
<dbReference type="SUPFAM" id="SSF46785">
    <property type="entry name" value="Winged helix' DNA-binding domain"/>
    <property type="match status" value="1"/>
</dbReference>
<dbReference type="PANTHER" id="PTHR30118:SF15">
    <property type="entry name" value="TRANSCRIPTIONAL REGULATORY PROTEIN"/>
    <property type="match status" value="1"/>
</dbReference>
<dbReference type="InterPro" id="IPR036390">
    <property type="entry name" value="WH_DNA-bd_sf"/>
</dbReference>
<evidence type="ECO:0000256" key="2">
    <source>
        <dbReference type="ARBA" id="ARBA00023015"/>
    </source>
</evidence>
<dbReference type="GO" id="GO:0003677">
    <property type="term" value="F:DNA binding"/>
    <property type="evidence" value="ECO:0007669"/>
    <property type="project" value="UniProtKB-KW"/>
</dbReference>
<evidence type="ECO:0000313" key="6">
    <source>
        <dbReference type="EMBL" id="SDJ77250.1"/>
    </source>
</evidence>
<dbReference type="PANTHER" id="PTHR30118">
    <property type="entry name" value="HTH-TYPE TRANSCRIPTIONAL REGULATOR LEUO-RELATED"/>
    <property type="match status" value="1"/>
</dbReference>
<reference evidence="7" key="1">
    <citation type="submission" date="2016-10" db="EMBL/GenBank/DDBJ databases">
        <authorList>
            <person name="Varghese N."/>
            <person name="Submissions S."/>
        </authorList>
    </citation>
    <scope>NUCLEOTIDE SEQUENCE [LARGE SCALE GENOMIC DNA]</scope>
    <source>
        <strain evidence="7">DSM 23317</strain>
    </source>
</reference>
<dbReference type="InterPro" id="IPR036388">
    <property type="entry name" value="WH-like_DNA-bd_sf"/>
</dbReference>
<dbReference type="EMBL" id="FNEM01000013">
    <property type="protein sequence ID" value="SDJ77250.1"/>
    <property type="molecule type" value="Genomic_DNA"/>
</dbReference>
<evidence type="ECO:0000259" key="5">
    <source>
        <dbReference type="PROSITE" id="PS50931"/>
    </source>
</evidence>